<evidence type="ECO:0000313" key="3">
    <source>
        <dbReference type="Proteomes" id="UP000287701"/>
    </source>
</evidence>
<dbReference type="Gene3D" id="3.20.20.80">
    <property type="entry name" value="Glycosidases"/>
    <property type="match status" value="1"/>
</dbReference>
<dbReference type="PANTHER" id="PTHR47786:SF2">
    <property type="entry name" value="GLYCOSYL HYDROLASE FAMILY 13 CATALYTIC DOMAIN-CONTAINING PROTEIN"/>
    <property type="match status" value="1"/>
</dbReference>
<evidence type="ECO:0000259" key="1">
    <source>
        <dbReference type="SMART" id="SM00642"/>
    </source>
</evidence>
<protein>
    <submittedName>
        <fullName evidence="2">Alpha-amylase</fullName>
    </submittedName>
</protein>
<dbReference type="CDD" id="cd11313">
    <property type="entry name" value="AmyAc_arch_bac_AmyA"/>
    <property type="match status" value="1"/>
</dbReference>
<accession>A0A410JT36</accession>
<dbReference type="InterPro" id="IPR017853">
    <property type="entry name" value="GH"/>
</dbReference>
<dbReference type="AlphaFoldDB" id="A0A410JT36"/>
<sequence length="474" mass="54808">MKFHKTLVLLISLACVVSCQKKENKIQTPTLSLDSLKINIPVINVDVEPEDEGREQPEWAKNAVIYEVNVRQFSKEGTLKAVTQQLNRIKDLGADVVWLMPIYPIGKKGRKGELGSYYAIRDYKKINPAFGKEEDLKVLVDSAHALGMKVLLDWVANHTSPDHVWAKANKDFYVLDSAGQKPIKPLGTDWDDVIQLNYSNPQMQDSMISVMQYWVKKFDIDGYRCDVAEMVPMSFWKRARAQLDSIKNIFMLAEGEKPELYEAFNATYAFAFKDTILDIARGKKDFNAVYEYFKNTIEKSKPNDLKLYFTTNHDENSWNYTEQEMFGENYKNFTILTYAMASIPLIYNGQEAGLDKRLDFFNKDVIRWGNYRNYAFFHQINTLHNQNPVMWNNGRPASFEVIKADRNTFQFIRSKDRQVLAFLQNYSDKPQYVAKISLNGLNTKINLLNNQPIPEDNRGIEIPPHQTIIIGQEN</sequence>
<dbReference type="InterPro" id="IPR006047">
    <property type="entry name" value="GH13_cat_dom"/>
</dbReference>
<evidence type="ECO:0000313" key="2">
    <source>
        <dbReference type="EMBL" id="QAR31169.1"/>
    </source>
</evidence>
<dbReference type="Pfam" id="PF00128">
    <property type="entry name" value="Alpha-amylase"/>
    <property type="match status" value="1"/>
</dbReference>
<reference evidence="2 3" key="1">
    <citation type="submission" date="2019-01" db="EMBL/GenBank/DDBJ databases">
        <title>Whole Genome of Ornithobacterium rhinotracheale FARPER-174b.</title>
        <authorList>
            <person name="Tataje-Lavanda L.A."/>
            <person name="Montalvan A."/>
            <person name="Montesinos R."/>
            <person name="Zimic M."/>
            <person name="Fernandez-Sanchez M."/>
            <person name="Fernandez-Diaz M."/>
        </authorList>
    </citation>
    <scope>NUCLEOTIDE SEQUENCE [LARGE SCALE GENOMIC DNA]</scope>
    <source>
        <strain evidence="2 3">FARPER-174b</strain>
    </source>
</reference>
<name>A0A410JT36_ORNRH</name>
<organism evidence="2 3">
    <name type="scientific">Ornithobacterium rhinotracheale</name>
    <dbReference type="NCBI Taxonomy" id="28251"/>
    <lineage>
        <taxon>Bacteria</taxon>
        <taxon>Pseudomonadati</taxon>
        <taxon>Bacteroidota</taxon>
        <taxon>Flavobacteriia</taxon>
        <taxon>Flavobacteriales</taxon>
        <taxon>Weeksellaceae</taxon>
        <taxon>Ornithobacterium</taxon>
    </lineage>
</organism>
<feature type="domain" description="Glycosyl hydrolase family 13 catalytic" evidence="1">
    <location>
        <begin position="67"/>
        <end position="384"/>
    </location>
</feature>
<dbReference type="EMBL" id="CP035107">
    <property type="protein sequence ID" value="QAR31169.1"/>
    <property type="molecule type" value="Genomic_DNA"/>
</dbReference>
<dbReference type="Proteomes" id="UP000287701">
    <property type="component" value="Chromosome"/>
</dbReference>
<dbReference type="PANTHER" id="PTHR47786">
    <property type="entry name" value="ALPHA-1,4-GLUCAN:MALTOSE-1-PHOSPHATE MALTOSYLTRANSFERASE"/>
    <property type="match status" value="1"/>
</dbReference>
<dbReference type="SMART" id="SM00642">
    <property type="entry name" value="Aamy"/>
    <property type="match status" value="1"/>
</dbReference>
<proteinExistence type="predicted"/>
<dbReference type="OrthoDB" id="9805159at2"/>
<dbReference type="GO" id="GO:0005975">
    <property type="term" value="P:carbohydrate metabolic process"/>
    <property type="evidence" value="ECO:0007669"/>
    <property type="project" value="InterPro"/>
</dbReference>
<dbReference type="RefSeq" id="WP_128501615.1">
    <property type="nucleotide sequence ID" value="NZ_CP035107.1"/>
</dbReference>
<dbReference type="SUPFAM" id="SSF51445">
    <property type="entry name" value="(Trans)glycosidases"/>
    <property type="match status" value="1"/>
</dbReference>
<gene>
    <name evidence="2" type="ORF">EQP59_07390</name>
</gene>